<feature type="compositionally biased region" description="Low complexity" evidence="1">
    <location>
        <begin position="17"/>
        <end position="26"/>
    </location>
</feature>
<comment type="caution">
    <text evidence="2">The sequence shown here is derived from an EMBL/GenBank/DDBJ whole genome shotgun (WGS) entry which is preliminary data.</text>
</comment>
<dbReference type="InterPro" id="IPR025580">
    <property type="entry name" value="Gp46"/>
</dbReference>
<accession>A0A921F8Y2</accession>
<sequence>MAEETNVEAVETEEQTEVQGEQTEQTESTEKTYTKDQVNKMIAERLAREQQKNKEKEEQAKKLAKMNAEQKQQFELDQANKRAQDAQDQLARYEMQGQARSMFAEAKISAPDDVLNLVVTDKAETTQANVTALTEFAKTIRQSAVDEIMKGKTPKDFTQTQVTTADYNKMSYAEIAKLQKENPEGFKQMLGGK</sequence>
<dbReference type="Proteomes" id="UP000707535">
    <property type="component" value="Unassembled WGS sequence"/>
</dbReference>
<feature type="region of interest" description="Disordered" evidence="1">
    <location>
        <begin position="1"/>
        <end position="85"/>
    </location>
</feature>
<reference evidence="2" key="2">
    <citation type="submission" date="2021-09" db="EMBL/GenBank/DDBJ databases">
        <authorList>
            <person name="Gilroy R."/>
        </authorList>
    </citation>
    <scope>NUCLEOTIDE SEQUENCE</scope>
    <source>
        <strain evidence="2">CHK174-6876</strain>
    </source>
</reference>
<organism evidence="2 3">
    <name type="scientific">Ligilactobacillus acidipiscis</name>
    <dbReference type="NCBI Taxonomy" id="89059"/>
    <lineage>
        <taxon>Bacteria</taxon>
        <taxon>Bacillati</taxon>
        <taxon>Bacillota</taxon>
        <taxon>Bacilli</taxon>
        <taxon>Lactobacillales</taxon>
        <taxon>Lactobacillaceae</taxon>
        <taxon>Ligilactobacillus</taxon>
    </lineage>
</organism>
<feature type="compositionally biased region" description="Acidic residues" evidence="1">
    <location>
        <begin position="1"/>
        <end position="16"/>
    </location>
</feature>
<dbReference type="EMBL" id="DYXG01000018">
    <property type="protein sequence ID" value="HJE96327.1"/>
    <property type="molecule type" value="Genomic_DNA"/>
</dbReference>
<reference evidence="2" key="1">
    <citation type="journal article" date="2021" name="PeerJ">
        <title>Extensive microbial diversity within the chicken gut microbiome revealed by metagenomics and culture.</title>
        <authorList>
            <person name="Gilroy R."/>
            <person name="Ravi A."/>
            <person name="Getino M."/>
            <person name="Pursley I."/>
            <person name="Horton D.L."/>
            <person name="Alikhan N.F."/>
            <person name="Baker D."/>
            <person name="Gharbi K."/>
            <person name="Hall N."/>
            <person name="Watson M."/>
            <person name="Adriaenssens E.M."/>
            <person name="Foster-Nyarko E."/>
            <person name="Jarju S."/>
            <person name="Secka A."/>
            <person name="Antonio M."/>
            <person name="Oren A."/>
            <person name="Chaudhuri R.R."/>
            <person name="La Ragione R."/>
            <person name="Hildebrand F."/>
            <person name="Pallen M.J."/>
        </authorList>
    </citation>
    <scope>NUCLEOTIDE SEQUENCE</scope>
    <source>
        <strain evidence="2">CHK174-6876</strain>
    </source>
</reference>
<dbReference type="AlphaFoldDB" id="A0A921F8Y2"/>
<proteinExistence type="predicted"/>
<evidence type="ECO:0000256" key="1">
    <source>
        <dbReference type="SAM" id="MobiDB-lite"/>
    </source>
</evidence>
<feature type="compositionally biased region" description="Basic and acidic residues" evidence="1">
    <location>
        <begin position="28"/>
        <end position="61"/>
    </location>
</feature>
<evidence type="ECO:0000313" key="2">
    <source>
        <dbReference type="EMBL" id="HJE96327.1"/>
    </source>
</evidence>
<gene>
    <name evidence="2" type="ORF">K8V00_01785</name>
</gene>
<dbReference type="Pfam" id="PF14265">
    <property type="entry name" value="DUF4355"/>
    <property type="match status" value="1"/>
</dbReference>
<name>A0A921F8Y2_9LACO</name>
<protein>
    <submittedName>
        <fullName evidence="2">DUF4355 domain-containing protein</fullName>
    </submittedName>
</protein>
<feature type="compositionally biased region" description="Basic and acidic residues" evidence="1">
    <location>
        <begin position="72"/>
        <end position="85"/>
    </location>
</feature>
<evidence type="ECO:0000313" key="3">
    <source>
        <dbReference type="Proteomes" id="UP000707535"/>
    </source>
</evidence>